<comment type="caution">
    <text evidence="2">The sequence shown here is derived from an EMBL/GenBank/DDBJ whole genome shotgun (WGS) entry which is preliminary data.</text>
</comment>
<dbReference type="Proteomes" id="UP000663829">
    <property type="component" value="Unassembled WGS sequence"/>
</dbReference>
<evidence type="ECO:0000313" key="3">
    <source>
        <dbReference type="EMBL" id="CAF3989871.1"/>
    </source>
</evidence>
<dbReference type="OrthoDB" id="8300196at2759"/>
<dbReference type="EMBL" id="CAJOBC010009518">
    <property type="protein sequence ID" value="CAF3989871.1"/>
    <property type="molecule type" value="Genomic_DNA"/>
</dbReference>
<feature type="region of interest" description="Disordered" evidence="1">
    <location>
        <begin position="411"/>
        <end position="437"/>
    </location>
</feature>
<accession>A0A814YAQ8</accession>
<dbReference type="EMBL" id="CAJNOQ010009514">
    <property type="protein sequence ID" value="CAF1226943.1"/>
    <property type="molecule type" value="Genomic_DNA"/>
</dbReference>
<evidence type="ECO:0000313" key="2">
    <source>
        <dbReference type="EMBL" id="CAF1226943.1"/>
    </source>
</evidence>
<organism evidence="2 4">
    <name type="scientific">Didymodactylos carnosus</name>
    <dbReference type="NCBI Taxonomy" id="1234261"/>
    <lineage>
        <taxon>Eukaryota</taxon>
        <taxon>Metazoa</taxon>
        <taxon>Spiralia</taxon>
        <taxon>Gnathifera</taxon>
        <taxon>Rotifera</taxon>
        <taxon>Eurotatoria</taxon>
        <taxon>Bdelloidea</taxon>
        <taxon>Philodinida</taxon>
        <taxon>Philodinidae</taxon>
        <taxon>Didymodactylos</taxon>
    </lineage>
</organism>
<evidence type="ECO:0008006" key="5">
    <source>
        <dbReference type="Google" id="ProtNLM"/>
    </source>
</evidence>
<keyword evidence="4" id="KW-1185">Reference proteome</keyword>
<sequence>MDSRSINLNAFFTHEFSPQPVSLCNKKKPKLLYQSSKSVLQKVLQEKFDTEFLGSPSWTSDSNESALAMDGGLLLQQYPPREAKKTISDYAAELINRFIKEQFNNYDRTDIIFDSAESKQLKQFIERHGTHATATQYNINEGSILPVGEEYHKLLRFNRTVVARAVRDAWLKLWKLLPDDKTIFVAGPDEKTYLLARINYAEVPELMSNHVEADTRIFLHIKHISSFKNIFRGLWYFKCFLCSTALLKIPSTTINKFKFLALNQVRTAQATAHLRSTSSDSFLNTLLPTTDAFEYHCKRVGVQVLIWFQSLFNNIEYPALIGNGYTSVDGETVVEWKSTASMPDTSIMITCGCKTRCSTKKCKCFKHQCKCTILCKCESCENTHVHDQPSSSSNSSQKDANINEDRFENDFSTNIDSNLNDVLSDEDETRVDEEDDNDEVIRYSIRSESLKLLKGLNGG</sequence>
<feature type="compositionally biased region" description="Polar residues" evidence="1">
    <location>
        <begin position="411"/>
        <end position="421"/>
    </location>
</feature>
<gene>
    <name evidence="2" type="ORF">GPM918_LOCUS24976</name>
    <name evidence="3" type="ORF">SRO942_LOCUS24980</name>
</gene>
<dbReference type="AlphaFoldDB" id="A0A814YAQ8"/>
<evidence type="ECO:0000256" key="1">
    <source>
        <dbReference type="SAM" id="MobiDB-lite"/>
    </source>
</evidence>
<protein>
    <recommendedName>
        <fullName evidence="5">Tesmin/TSO1-like CXC domain-containing protein</fullName>
    </recommendedName>
</protein>
<evidence type="ECO:0000313" key="4">
    <source>
        <dbReference type="Proteomes" id="UP000663829"/>
    </source>
</evidence>
<reference evidence="2" key="1">
    <citation type="submission" date="2021-02" db="EMBL/GenBank/DDBJ databases">
        <authorList>
            <person name="Nowell W R."/>
        </authorList>
    </citation>
    <scope>NUCLEOTIDE SEQUENCE</scope>
</reference>
<dbReference type="Proteomes" id="UP000681722">
    <property type="component" value="Unassembled WGS sequence"/>
</dbReference>
<proteinExistence type="predicted"/>
<feature type="compositionally biased region" description="Acidic residues" evidence="1">
    <location>
        <begin position="423"/>
        <end position="437"/>
    </location>
</feature>
<name>A0A814YAQ8_9BILA</name>